<comment type="caution">
    <text evidence="1">The sequence shown here is derived from an EMBL/GenBank/DDBJ whole genome shotgun (WGS) entry which is preliminary data.</text>
</comment>
<keyword evidence="2" id="KW-1185">Reference proteome</keyword>
<dbReference type="OrthoDB" id="2013972at2759"/>
<dbReference type="PANTHER" id="PTHR43591">
    <property type="entry name" value="METHYLTRANSFERASE"/>
    <property type="match status" value="1"/>
</dbReference>
<dbReference type="AlphaFoldDB" id="A0A3D8Q393"/>
<reference evidence="1 2" key="1">
    <citation type="journal article" date="2018" name="IMA Fungus">
        <title>IMA Genome-F 9: Draft genome sequence of Annulohypoxylon stygium, Aspergillus mulundensis, Berkeleyomyces basicola (syn. Thielaviopsis basicola), Ceratocystis smalleyi, two Cercospora beticola strains, Coleophoma cylindrospora, Fusarium fracticaudum, Phialophora cf. hyalina, and Morchella septimelata.</title>
        <authorList>
            <person name="Wingfield B.D."/>
            <person name="Bills G.F."/>
            <person name="Dong Y."/>
            <person name="Huang W."/>
            <person name="Nel W.J."/>
            <person name="Swalarsk-Parry B.S."/>
            <person name="Vaghefi N."/>
            <person name="Wilken P.M."/>
            <person name="An Z."/>
            <person name="de Beer Z.W."/>
            <person name="De Vos L."/>
            <person name="Chen L."/>
            <person name="Duong T.A."/>
            <person name="Gao Y."/>
            <person name="Hammerbacher A."/>
            <person name="Kikkert J.R."/>
            <person name="Li Y."/>
            <person name="Li H."/>
            <person name="Li K."/>
            <person name="Li Q."/>
            <person name="Liu X."/>
            <person name="Ma X."/>
            <person name="Naidoo K."/>
            <person name="Pethybridge S.J."/>
            <person name="Sun J."/>
            <person name="Steenkamp E.T."/>
            <person name="van der Nest M.A."/>
            <person name="van Wyk S."/>
            <person name="Wingfield M.J."/>
            <person name="Xiong C."/>
            <person name="Yue Q."/>
            <person name="Zhang X."/>
        </authorList>
    </citation>
    <scope>NUCLEOTIDE SEQUENCE [LARGE SCALE GENOMIC DNA]</scope>
    <source>
        <strain evidence="1 2">BP5796</strain>
    </source>
</reference>
<dbReference type="SUPFAM" id="SSF53335">
    <property type="entry name" value="S-adenosyl-L-methionine-dependent methyltransferases"/>
    <property type="match status" value="1"/>
</dbReference>
<dbReference type="Pfam" id="PF13489">
    <property type="entry name" value="Methyltransf_23"/>
    <property type="match status" value="1"/>
</dbReference>
<dbReference type="PANTHER" id="PTHR43591:SF10">
    <property type="entry name" value="ABC TRANSMEMBRANE TYPE-1 DOMAIN-CONTAINING PROTEIN-RELATED"/>
    <property type="match status" value="1"/>
</dbReference>
<sequence>MATPMPTTTEGDPATTPAVVVGQDVEEDQPQDMDSLFGDRTSQEIRGSSTTSLTQSIMEYRELHGRTYHNFGDTYYWGPNDNKQNEQLDIGHHMLTMLLDNKLFLAPISSKPQNVLDVGTGTGIWAIDFADAFPSSQVTGTDLSPIQHSFIPPNLKFEIDDAQMDWTFAPDSFDYVHMRCLMGSIRDWQRLFGQVYSCTKPGGYIESMEMDIQFLSDDGTVKEGDVMYDWSTLFIESGEQIGQTFKIPRIAKSLIEAAGFVDVVETKYKLPVGPWMEDPKWKDLGRWNLLYLDEGLEGMVMFVLLKIMGWSYEEMAVYVANMRKALRSSKNHGYYEIVVVYGRKPESKVV</sequence>
<organism evidence="1 2">
    <name type="scientific">Coleophoma crateriformis</name>
    <dbReference type="NCBI Taxonomy" id="565419"/>
    <lineage>
        <taxon>Eukaryota</taxon>
        <taxon>Fungi</taxon>
        <taxon>Dikarya</taxon>
        <taxon>Ascomycota</taxon>
        <taxon>Pezizomycotina</taxon>
        <taxon>Leotiomycetes</taxon>
        <taxon>Helotiales</taxon>
        <taxon>Dermateaceae</taxon>
        <taxon>Coleophoma</taxon>
    </lineage>
</organism>
<dbReference type="GO" id="GO:0008168">
    <property type="term" value="F:methyltransferase activity"/>
    <property type="evidence" value="ECO:0007669"/>
    <property type="project" value="TreeGrafter"/>
</dbReference>
<evidence type="ECO:0000313" key="1">
    <source>
        <dbReference type="EMBL" id="RDW56369.1"/>
    </source>
</evidence>
<dbReference type="EMBL" id="PDLN01000029">
    <property type="protein sequence ID" value="RDW56369.1"/>
    <property type="molecule type" value="Genomic_DNA"/>
</dbReference>
<accession>A0A3D8Q393</accession>
<dbReference type="Proteomes" id="UP000256328">
    <property type="component" value="Unassembled WGS sequence"/>
</dbReference>
<dbReference type="InterPro" id="IPR029063">
    <property type="entry name" value="SAM-dependent_MTases_sf"/>
</dbReference>
<dbReference type="Gene3D" id="3.40.50.150">
    <property type="entry name" value="Vaccinia Virus protein VP39"/>
    <property type="match status" value="1"/>
</dbReference>
<proteinExistence type="predicted"/>
<evidence type="ECO:0008006" key="3">
    <source>
        <dbReference type="Google" id="ProtNLM"/>
    </source>
</evidence>
<evidence type="ECO:0000313" key="2">
    <source>
        <dbReference type="Proteomes" id="UP000256328"/>
    </source>
</evidence>
<name>A0A3D8Q393_9HELO</name>
<gene>
    <name evidence="1" type="ORF">BP5796_13244</name>
</gene>
<dbReference type="CDD" id="cd02440">
    <property type="entry name" value="AdoMet_MTases"/>
    <property type="match status" value="1"/>
</dbReference>
<protein>
    <recommendedName>
        <fullName evidence="3">S-adenosyl-L-methionine-dependent methyltransferase</fullName>
    </recommendedName>
</protein>